<dbReference type="eggNOG" id="ENOG502QYRK">
    <property type="taxonomic scope" value="Eukaryota"/>
</dbReference>
<sequence length="311" mass="34408">LTKLKCGSIVVACTFDHRVADAYSANMFLISWAQTAQSNPPSMLPSFERSLLSPRRQGSYTVSHDCMFMEESFQPISTLSNDRRCSRIYYIKAKDIHLLQARASSNGQHRTKLESFATLLWQILAAKPKLAGNSNKKCGLGIMVDGRSRLGPGMSGYFGNVLASPFMEAEASELRAMPFNQVAGLVHEFLIGVTNNDFFKGLVDWVEMHWPKPMLPAVYFKNEAEVPAVLLSSGLRFPVSDVDFSWGGPVFASIHFPWGGTSGYVMPVMSALGDGDWVVFMHLPEGQMEVVEAELGEVLHPMTASYLKLID</sequence>
<proteinExistence type="inferred from homology"/>
<dbReference type="InterPro" id="IPR050317">
    <property type="entry name" value="Plant_Fungal_Acyltransferase"/>
</dbReference>
<dbReference type="InterPro" id="IPR023213">
    <property type="entry name" value="CAT-like_dom_sf"/>
</dbReference>
<dbReference type="EMBL" id="KI392614">
    <property type="protein sequence ID" value="ERN12614.1"/>
    <property type="molecule type" value="Genomic_DNA"/>
</dbReference>
<protein>
    <recommendedName>
        <fullName evidence="4">Shikimate O-hydroxycinnamoyltransferase</fullName>
    </recommendedName>
</protein>
<dbReference type="Proteomes" id="UP000017836">
    <property type="component" value="Unassembled WGS sequence"/>
</dbReference>
<dbReference type="PANTHER" id="PTHR31642:SF337">
    <property type="entry name" value="SHIKIMATE O-HYDROXYCINNAMOYLTRANSFERASE"/>
    <property type="match status" value="1"/>
</dbReference>
<evidence type="ECO:0008006" key="4">
    <source>
        <dbReference type="Google" id="ProtNLM"/>
    </source>
</evidence>
<comment type="similarity">
    <text evidence="1">Belongs to the plant acyltransferase family.</text>
</comment>
<dbReference type="PANTHER" id="PTHR31642">
    <property type="entry name" value="TRICHOTHECENE 3-O-ACETYLTRANSFERASE"/>
    <property type="match status" value="1"/>
</dbReference>
<evidence type="ECO:0000313" key="3">
    <source>
        <dbReference type="Proteomes" id="UP000017836"/>
    </source>
</evidence>
<name>W1PXD0_AMBTC</name>
<feature type="non-terminal residue" evidence="2">
    <location>
        <position position="1"/>
    </location>
</feature>
<dbReference type="Gene3D" id="3.30.559.10">
    <property type="entry name" value="Chloramphenicol acetyltransferase-like domain"/>
    <property type="match status" value="2"/>
</dbReference>
<reference evidence="3" key="1">
    <citation type="journal article" date="2013" name="Science">
        <title>The Amborella genome and the evolution of flowering plants.</title>
        <authorList>
            <consortium name="Amborella Genome Project"/>
        </authorList>
    </citation>
    <scope>NUCLEOTIDE SEQUENCE [LARGE SCALE GENOMIC DNA]</scope>
</reference>
<keyword evidence="3" id="KW-1185">Reference proteome</keyword>
<evidence type="ECO:0000313" key="2">
    <source>
        <dbReference type="EMBL" id="ERN12614.1"/>
    </source>
</evidence>
<dbReference type="HOGENOM" id="CLU_014546_1_1_1"/>
<organism evidence="2 3">
    <name type="scientific">Amborella trichopoda</name>
    <dbReference type="NCBI Taxonomy" id="13333"/>
    <lineage>
        <taxon>Eukaryota</taxon>
        <taxon>Viridiplantae</taxon>
        <taxon>Streptophyta</taxon>
        <taxon>Embryophyta</taxon>
        <taxon>Tracheophyta</taxon>
        <taxon>Spermatophyta</taxon>
        <taxon>Magnoliopsida</taxon>
        <taxon>Amborellales</taxon>
        <taxon>Amborellaceae</taxon>
        <taxon>Amborella</taxon>
    </lineage>
</organism>
<dbReference type="Pfam" id="PF02458">
    <property type="entry name" value="Transferase"/>
    <property type="match status" value="1"/>
</dbReference>
<dbReference type="AlphaFoldDB" id="W1PXD0"/>
<accession>W1PXD0</accession>
<gene>
    <name evidence="2" type="ORF">AMTR_s00025p00227780</name>
</gene>
<evidence type="ECO:0000256" key="1">
    <source>
        <dbReference type="ARBA" id="ARBA00009861"/>
    </source>
</evidence>
<dbReference type="OMA" id="FGSFHFP"/>